<dbReference type="EMBL" id="CM010634">
    <property type="protein sequence ID" value="RID54366.1"/>
    <property type="molecule type" value="Genomic_DNA"/>
</dbReference>
<accession>A0A397YU49</accession>
<dbReference type="PANTHER" id="PTHR31111:SF58">
    <property type="entry name" value="F-BOX DOMAIN-CONTAINING PROTEIN"/>
    <property type="match status" value="1"/>
</dbReference>
<dbReference type="SMART" id="SM00256">
    <property type="entry name" value="FBOX"/>
    <property type="match status" value="1"/>
</dbReference>
<dbReference type="NCBIfam" id="TIGR01640">
    <property type="entry name" value="F_box_assoc_1"/>
    <property type="match status" value="1"/>
</dbReference>
<evidence type="ECO:0000313" key="5">
    <source>
        <dbReference type="EMBL" id="VDC99302.1"/>
    </source>
</evidence>
<dbReference type="EMBL" id="LR031574">
    <property type="protein sequence ID" value="VDC99302.1"/>
    <property type="molecule type" value="Genomic_DNA"/>
</dbReference>
<dbReference type="AlphaFoldDB" id="A0A397YU49"/>
<dbReference type="PROSITE" id="PS50181">
    <property type="entry name" value="FBOX"/>
    <property type="match status" value="1"/>
</dbReference>
<name>A0A397YU49_BRACM</name>
<dbReference type="Proteomes" id="UP000264353">
    <property type="component" value="Chromosome A7"/>
</dbReference>
<dbReference type="Pfam" id="PF08268">
    <property type="entry name" value="FBA_3"/>
    <property type="match status" value="1"/>
</dbReference>
<evidence type="ECO:0000259" key="2">
    <source>
        <dbReference type="PROSITE" id="PS50181"/>
    </source>
</evidence>
<feature type="domain" description="F-box" evidence="2">
    <location>
        <begin position="26"/>
        <end position="67"/>
    </location>
</feature>
<dbReference type="Gramene" id="A07p24780.2_BraZ1">
    <property type="protein sequence ID" value="A07p24780.2_BraZ1.CDS.1"/>
    <property type="gene ID" value="A07g24780.2_BraZ1"/>
</dbReference>
<dbReference type="Proteomes" id="UP000694005">
    <property type="component" value="Chromosome A07"/>
</dbReference>
<dbReference type="InterPro" id="IPR013187">
    <property type="entry name" value="F-box-assoc_dom_typ3"/>
</dbReference>
<organism evidence="4 6">
    <name type="scientific">Brassica campestris</name>
    <name type="common">Field mustard</name>
    <dbReference type="NCBI Taxonomy" id="3711"/>
    <lineage>
        <taxon>Eukaryota</taxon>
        <taxon>Viridiplantae</taxon>
        <taxon>Streptophyta</taxon>
        <taxon>Embryophyta</taxon>
        <taxon>Tracheophyta</taxon>
        <taxon>Spermatophyta</taxon>
        <taxon>Magnoliopsida</taxon>
        <taxon>eudicotyledons</taxon>
        <taxon>Gunneridae</taxon>
        <taxon>Pentapetalae</taxon>
        <taxon>rosids</taxon>
        <taxon>malvids</taxon>
        <taxon>Brassicales</taxon>
        <taxon>Brassicaceae</taxon>
        <taxon>Brassiceae</taxon>
        <taxon>Brassica</taxon>
    </lineage>
</organism>
<dbReference type="InterPro" id="IPR017451">
    <property type="entry name" value="F-box-assoc_interact_dom"/>
</dbReference>
<sequence length="383" mass="44221">MKRGRKEKSHDTSTSSTRLRQGGDINLPLDLIVEILKKLPAKSLLRFRCVSKLWSSIISRSRDFIDSMVTRSLTEPPRDAHIIDDFGAGYYKKCFLAFSSSTFPRNTNEVSVLLMPERMEQYIRGLILCWSISRNKAAIYNPTTRQCFNLPDTKIKGIGSCFFGYDPLGNQYKALYIPLNYMEHVCQVFTLGDPTATQWRSIQGVKSHFPMASVVCINGVIYYRAINADATSEYKLMSFDVRWEKFYHVEAPKTLMDHPSILINYQGKLGFVCCEEGIEIWVMENANKETTQGWSMIFFYEMEGFKRWRILGATRGSEIVFVQPGYLSSDKLWVLYYDPKQNSMRYVDLKGTYPEEKRGYTSTIIWSALDYVDNTMCLYQAIS</sequence>
<dbReference type="Gene3D" id="1.20.1280.50">
    <property type="match status" value="1"/>
</dbReference>
<dbReference type="EMBL" id="LS974623">
    <property type="protein sequence ID" value="CAG7902834.1"/>
    <property type="molecule type" value="Genomic_DNA"/>
</dbReference>
<dbReference type="Pfam" id="PF00646">
    <property type="entry name" value="F-box"/>
    <property type="match status" value="1"/>
</dbReference>
<gene>
    <name evidence="5" type="ORF">BRAA07T29956Z</name>
    <name evidence="3" type="ORF">BRAPAZ1V2_A07P24780.2</name>
    <name evidence="4" type="ORF">BRARA_G01693</name>
</gene>
<protein>
    <recommendedName>
        <fullName evidence="2">F-box domain-containing protein</fullName>
    </recommendedName>
</protein>
<proteinExistence type="predicted"/>
<dbReference type="SUPFAM" id="SSF81383">
    <property type="entry name" value="F-box domain"/>
    <property type="match status" value="1"/>
</dbReference>
<evidence type="ECO:0000313" key="6">
    <source>
        <dbReference type="Proteomes" id="UP000264353"/>
    </source>
</evidence>
<feature type="region of interest" description="Disordered" evidence="1">
    <location>
        <begin position="1"/>
        <end position="20"/>
    </location>
</feature>
<evidence type="ECO:0000256" key="1">
    <source>
        <dbReference type="SAM" id="MobiDB-lite"/>
    </source>
</evidence>
<evidence type="ECO:0000313" key="4">
    <source>
        <dbReference type="EMBL" id="RID54366.1"/>
    </source>
</evidence>
<evidence type="ECO:0000313" key="3">
    <source>
        <dbReference type="EMBL" id="CAG7902834.1"/>
    </source>
</evidence>
<reference evidence="4 6" key="1">
    <citation type="submission" date="2018-06" db="EMBL/GenBank/DDBJ databases">
        <title>WGS assembly of Brassica rapa FPsc.</title>
        <authorList>
            <person name="Bowman J."/>
            <person name="Kohchi T."/>
            <person name="Yamato K."/>
            <person name="Jenkins J."/>
            <person name="Shu S."/>
            <person name="Ishizaki K."/>
            <person name="Yamaoka S."/>
            <person name="Nishihama R."/>
            <person name="Nakamura Y."/>
            <person name="Berger F."/>
            <person name="Adam C."/>
            <person name="Aki S."/>
            <person name="Althoff F."/>
            <person name="Araki T."/>
            <person name="Arteaga-Vazquez M."/>
            <person name="Balasubrmanian S."/>
            <person name="Bauer D."/>
            <person name="Boehm C."/>
            <person name="Briginshaw L."/>
            <person name="Caballero-Perez J."/>
            <person name="Catarino B."/>
            <person name="Chen F."/>
            <person name="Chiyoda S."/>
            <person name="Chovatia M."/>
            <person name="Davies K."/>
            <person name="Delmans M."/>
            <person name="Demura T."/>
            <person name="Dierschke T."/>
            <person name="Dolan L."/>
            <person name="Dorantes-Acosta A."/>
            <person name="Eklund D."/>
            <person name="Florent S."/>
            <person name="Flores-Sandoval E."/>
            <person name="Fujiyama A."/>
            <person name="Fukuzawa H."/>
            <person name="Galik B."/>
            <person name="Grimanelli D."/>
            <person name="Grimwood J."/>
            <person name="Grossniklaus U."/>
            <person name="Hamada T."/>
            <person name="Haseloff J."/>
            <person name="Hetherington A."/>
            <person name="Higo A."/>
            <person name="Hirakawa Y."/>
            <person name="Hundley H."/>
            <person name="Ikeda Y."/>
            <person name="Inoue K."/>
            <person name="Inoue S."/>
            <person name="Ishida S."/>
            <person name="Jia Q."/>
            <person name="Kakita M."/>
            <person name="Kanazawa T."/>
            <person name="Kawai Y."/>
            <person name="Kawashima T."/>
            <person name="Kennedy M."/>
            <person name="Kinose K."/>
            <person name="Kinoshita T."/>
            <person name="Kohara Y."/>
            <person name="Koide E."/>
            <person name="Komatsu K."/>
            <person name="Kopischke S."/>
            <person name="Kubo M."/>
            <person name="Kyozuka J."/>
            <person name="Lagercrantz U."/>
            <person name="Lin S."/>
            <person name="Lindquist E."/>
            <person name="Lipzen A."/>
            <person name="Lu C."/>
            <person name="Luna E."/>
            <person name="Martienssen R."/>
            <person name="Minamino N."/>
            <person name="Mizutani M."/>
            <person name="Mizutani M."/>
            <person name="Mochizuki N."/>
            <person name="Monte I."/>
            <person name="Mosher R."/>
            <person name="Nagasaki H."/>
            <person name="Nakagami H."/>
            <person name="Naramoto S."/>
            <person name="Nishitani K."/>
            <person name="Ohtani M."/>
            <person name="Okamoto T."/>
            <person name="Okumura M."/>
            <person name="Phillips J."/>
            <person name="Pollak B."/>
            <person name="Reinders A."/>
            <person name="Roevekamp M."/>
            <person name="Sano R."/>
            <person name="Sawa S."/>
            <person name="Schmid M."/>
            <person name="Shirakawa M."/>
            <person name="Solano R."/>
            <person name="Spunde A."/>
            <person name="Suetsugu N."/>
            <person name="Sugano S."/>
            <person name="Sugiyama A."/>
            <person name="Sun R."/>
            <person name="Suzuki Y."/>
            <person name="Takenaka M."/>
            <person name="Takezawa D."/>
            <person name="Tomogane H."/>
            <person name="Tsuzuki M."/>
            <person name="Ueda T."/>
            <person name="Umeda M."/>
            <person name="Ward J."/>
            <person name="Watanabe Y."/>
            <person name="Yazaki K."/>
            <person name="Yokoyama R."/>
            <person name="Yoshitake Y."/>
            <person name="Yotsui I."/>
            <person name="Zachgo S."/>
            <person name="Schmutz J."/>
        </authorList>
    </citation>
    <scope>NUCLEOTIDE SEQUENCE [LARGE SCALE GENOMIC DNA]</scope>
    <source>
        <strain evidence="6">cv. B-3</strain>
    </source>
</reference>
<dbReference type="PANTHER" id="PTHR31111">
    <property type="entry name" value="BNAA05G37150D PROTEIN-RELATED"/>
    <property type="match status" value="1"/>
</dbReference>
<dbReference type="InterPro" id="IPR036047">
    <property type="entry name" value="F-box-like_dom_sf"/>
</dbReference>
<reference evidence="5" key="2">
    <citation type="submission" date="2018-11" db="EMBL/GenBank/DDBJ databases">
        <authorList>
            <consortium name="Genoscope - CEA"/>
            <person name="William W."/>
        </authorList>
    </citation>
    <scope>NUCLEOTIDE SEQUENCE</scope>
</reference>
<dbReference type="InterPro" id="IPR001810">
    <property type="entry name" value="F-box_dom"/>
</dbReference>
<dbReference type="CDD" id="cd22157">
    <property type="entry name" value="F-box_AtFBW1-like"/>
    <property type="match status" value="1"/>
</dbReference>